<feature type="non-terminal residue" evidence="2">
    <location>
        <position position="124"/>
    </location>
</feature>
<proteinExistence type="predicted"/>
<dbReference type="PANTHER" id="PTHR14038">
    <property type="entry name" value="BAT2 HLA-B-ASSOCIATED TRANSCRIPT 2"/>
    <property type="match status" value="1"/>
</dbReference>
<feature type="compositionally biased region" description="Basic and acidic residues" evidence="1">
    <location>
        <begin position="1"/>
        <end position="12"/>
    </location>
</feature>
<organism evidence="2 3">
    <name type="scientific">Cirrhinus mrigala</name>
    <name type="common">Mrigala</name>
    <dbReference type="NCBI Taxonomy" id="683832"/>
    <lineage>
        <taxon>Eukaryota</taxon>
        <taxon>Metazoa</taxon>
        <taxon>Chordata</taxon>
        <taxon>Craniata</taxon>
        <taxon>Vertebrata</taxon>
        <taxon>Euteleostomi</taxon>
        <taxon>Actinopterygii</taxon>
        <taxon>Neopterygii</taxon>
        <taxon>Teleostei</taxon>
        <taxon>Ostariophysi</taxon>
        <taxon>Cypriniformes</taxon>
        <taxon>Cyprinidae</taxon>
        <taxon>Labeoninae</taxon>
        <taxon>Labeonini</taxon>
        <taxon>Cirrhinus</taxon>
    </lineage>
</organism>
<keyword evidence="3" id="KW-1185">Reference proteome</keyword>
<sequence length="124" mass="12917">NWTKKGSGEKGRGGGGSKLPPRFAKKQQQQQGLAAGQQQPSAPAPQTQSVPQQPQPQPAISVSQHNLPASNQSTSSPQPLEGAVAPLAPTSVDFSSKSQTHNTLGTELWENKVAGSTVLSDVKK</sequence>
<dbReference type="AlphaFoldDB" id="A0ABD0NQ94"/>
<gene>
    <name evidence="2" type="ORF">M9458_039861</name>
</gene>
<dbReference type="InterPro" id="IPR033184">
    <property type="entry name" value="PRRC2"/>
</dbReference>
<dbReference type="EMBL" id="JAMKFB020000020">
    <property type="protein sequence ID" value="KAL0164108.1"/>
    <property type="molecule type" value="Genomic_DNA"/>
</dbReference>
<feature type="non-terminal residue" evidence="2">
    <location>
        <position position="1"/>
    </location>
</feature>
<protein>
    <submittedName>
        <fullName evidence="2">Uncharacterized protein</fullName>
    </submittedName>
</protein>
<dbReference type="PANTHER" id="PTHR14038:SF6">
    <property type="entry name" value="PROTEIN PRRC2C"/>
    <property type="match status" value="1"/>
</dbReference>
<feature type="compositionally biased region" description="Polar residues" evidence="1">
    <location>
        <begin position="92"/>
        <end position="105"/>
    </location>
</feature>
<feature type="compositionally biased region" description="Polar residues" evidence="1">
    <location>
        <begin position="65"/>
        <end position="78"/>
    </location>
</feature>
<evidence type="ECO:0000313" key="2">
    <source>
        <dbReference type="EMBL" id="KAL0164108.1"/>
    </source>
</evidence>
<comment type="caution">
    <text evidence="2">The sequence shown here is derived from an EMBL/GenBank/DDBJ whole genome shotgun (WGS) entry which is preliminary data.</text>
</comment>
<dbReference type="Proteomes" id="UP001529510">
    <property type="component" value="Unassembled WGS sequence"/>
</dbReference>
<evidence type="ECO:0000256" key="1">
    <source>
        <dbReference type="SAM" id="MobiDB-lite"/>
    </source>
</evidence>
<feature type="compositionally biased region" description="Low complexity" evidence="1">
    <location>
        <begin position="27"/>
        <end position="64"/>
    </location>
</feature>
<reference evidence="2 3" key="1">
    <citation type="submission" date="2024-05" db="EMBL/GenBank/DDBJ databases">
        <title>Genome sequencing and assembly of Indian major carp, Cirrhinus mrigala (Hamilton, 1822).</title>
        <authorList>
            <person name="Mohindra V."/>
            <person name="Chowdhury L.M."/>
            <person name="Lal K."/>
            <person name="Jena J.K."/>
        </authorList>
    </citation>
    <scope>NUCLEOTIDE SEQUENCE [LARGE SCALE GENOMIC DNA]</scope>
    <source>
        <strain evidence="2">CM1030</strain>
        <tissue evidence="2">Blood</tissue>
    </source>
</reference>
<feature type="region of interest" description="Disordered" evidence="1">
    <location>
        <begin position="1"/>
        <end position="105"/>
    </location>
</feature>
<accession>A0ABD0NQ94</accession>
<name>A0ABD0NQ94_CIRMR</name>
<evidence type="ECO:0000313" key="3">
    <source>
        <dbReference type="Proteomes" id="UP001529510"/>
    </source>
</evidence>